<dbReference type="EMBL" id="JBFSOO010000002">
    <property type="protein sequence ID" value="MEZ6852427.1"/>
    <property type="molecule type" value="Genomic_DNA"/>
</dbReference>
<dbReference type="Proteomes" id="UP000184001">
    <property type="component" value="Unassembled WGS sequence"/>
</dbReference>
<dbReference type="PROSITE" id="PS51257">
    <property type="entry name" value="PROKAR_LIPOPROTEIN"/>
    <property type="match status" value="1"/>
</dbReference>
<comment type="caution">
    <text evidence="2">The sequence shown here is derived from an EMBL/GenBank/DDBJ whole genome shotgun (WGS) entry which is preliminary data.</text>
</comment>
<evidence type="ECO:0000313" key="1">
    <source>
        <dbReference type="EMBL" id="MEZ6852427.1"/>
    </source>
</evidence>
<protein>
    <submittedName>
        <fullName evidence="2">Uncharacterized protein</fullName>
    </submittedName>
</protein>
<evidence type="ECO:0000313" key="4">
    <source>
        <dbReference type="Proteomes" id="UP001568358"/>
    </source>
</evidence>
<evidence type="ECO:0000313" key="3">
    <source>
        <dbReference type="Proteomes" id="UP000184001"/>
    </source>
</evidence>
<dbReference type="EMBL" id="FQZR01000003">
    <property type="protein sequence ID" value="SHI96180.1"/>
    <property type="molecule type" value="Genomic_DNA"/>
</dbReference>
<organism evidence="2 3">
    <name type="scientific">Halodesulfovibrio aestuarii</name>
    <dbReference type="NCBI Taxonomy" id="126333"/>
    <lineage>
        <taxon>Bacteria</taxon>
        <taxon>Pseudomonadati</taxon>
        <taxon>Thermodesulfobacteriota</taxon>
        <taxon>Desulfovibrionia</taxon>
        <taxon>Desulfovibrionales</taxon>
        <taxon>Desulfovibrionaceae</taxon>
        <taxon>Halodesulfovibrio</taxon>
    </lineage>
</organism>
<dbReference type="Proteomes" id="UP001568358">
    <property type="component" value="Unassembled WGS sequence"/>
</dbReference>
<dbReference type="AlphaFoldDB" id="A0A8G2C9G1"/>
<reference evidence="1 4" key="2">
    <citation type="submission" date="2024-07" db="EMBL/GenBank/DDBJ databases">
        <title>Active virus-host system and metabolic interactions in a Lokiarchaeon culture.</title>
        <authorList>
            <person name="Ponce Toledo R.I."/>
            <person name="Rodrigues Oliveira T."/>
            <person name="Schleper C."/>
        </authorList>
    </citation>
    <scope>NUCLEOTIDE SEQUENCE [LARGE SCALE GENOMIC DNA]</scope>
    <source>
        <strain evidence="1 4">B35</strain>
    </source>
</reference>
<evidence type="ECO:0000313" key="2">
    <source>
        <dbReference type="EMBL" id="SHI96180.1"/>
    </source>
</evidence>
<name>A0A8G2C9G1_9BACT</name>
<dbReference type="RefSeq" id="WP_026364707.1">
    <property type="nucleotide sequence ID" value="NZ_CP192217.1"/>
</dbReference>
<gene>
    <name evidence="1" type="ORF">AB2Z07_02580</name>
    <name evidence="2" type="ORF">SAMN05660830_01204</name>
</gene>
<sequence length="193" mass="21899">MRKISKVCILMVVLLIIVGCGARYNPQTRMYTVYGTSQLKLPQGFEKIGSVSVSVLPTVWESGAFPYQTFNTTVFGDGEAYILSQVMRVTGDRYFFRPLVGTGVSKWGSSWRKNTYQLDPNNTSLEYRRYADYIKKMGHQLASGYKMEMYDRLIGRKLVARVLVMTPDAVSGNPPAPQAKELYTLEMDDFMAR</sequence>
<reference evidence="2 3" key="1">
    <citation type="submission" date="2016-11" db="EMBL/GenBank/DDBJ databases">
        <authorList>
            <person name="Varghese N."/>
            <person name="Submissions S."/>
        </authorList>
    </citation>
    <scope>NUCLEOTIDE SEQUENCE [LARGE SCALE GENOMIC DNA]</scope>
    <source>
        <strain evidence="2 3">DSM 17919</strain>
    </source>
</reference>
<keyword evidence="4" id="KW-1185">Reference proteome</keyword>
<proteinExistence type="predicted"/>
<accession>A0A8G2C9G1</accession>